<feature type="non-terminal residue" evidence="5">
    <location>
        <position position="312"/>
    </location>
</feature>
<comment type="similarity">
    <text evidence="1">Belongs to the DeSI family.</text>
</comment>
<keyword evidence="6" id="KW-1185">Reference proteome</keyword>
<dbReference type="Gene3D" id="3.90.1720.30">
    <property type="entry name" value="PPPDE domains"/>
    <property type="match status" value="1"/>
</dbReference>
<evidence type="ECO:0000256" key="3">
    <source>
        <dbReference type="ARBA" id="ARBA00022801"/>
    </source>
</evidence>
<dbReference type="SMART" id="SM01179">
    <property type="entry name" value="DUF862"/>
    <property type="match status" value="1"/>
</dbReference>
<evidence type="ECO:0000259" key="4">
    <source>
        <dbReference type="PROSITE" id="PS51858"/>
    </source>
</evidence>
<organism evidence="5 6">
    <name type="scientific">Prorocentrum cordatum</name>
    <dbReference type="NCBI Taxonomy" id="2364126"/>
    <lineage>
        <taxon>Eukaryota</taxon>
        <taxon>Sar</taxon>
        <taxon>Alveolata</taxon>
        <taxon>Dinophyceae</taxon>
        <taxon>Prorocentrales</taxon>
        <taxon>Prorocentraceae</taxon>
        <taxon>Prorocentrum</taxon>
    </lineage>
</organism>
<accession>A0ABN9Q2I4</accession>
<dbReference type="PROSITE" id="PS51858">
    <property type="entry name" value="PPPDE"/>
    <property type="match status" value="1"/>
</dbReference>
<evidence type="ECO:0000313" key="6">
    <source>
        <dbReference type="Proteomes" id="UP001189429"/>
    </source>
</evidence>
<sequence length="312" mass="34610">MSLDGDNKVTYAEFMAYCAGRRKSEVLLYMYDLTNGVAKPLSPWIVGDVLEGVWHTGVVVYGKEYYYSKDTVYANPGETSFGVPDRIVHLGSTLWRQDELHEHVSRELKPVFQRETYDVVRNNCNHFSDRVCMFLVRKHVPEEVLRQPDRLLQSNSVSMLRPALNWYLRDRIVERDSSELPPGKKRLGAEDHLSPGQFVRVHPAEGEACPELAQVCLPPAKPHWEAATPAAPAPAGLSLAACGAGSLLWGTCGLGQGSADAADGDPLVWVKFFDANWEGTPPSRRARVRTEQVPRSRLSLAPLGPGGELIFS</sequence>
<dbReference type="Pfam" id="PF05903">
    <property type="entry name" value="Peptidase_C97"/>
    <property type="match status" value="1"/>
</dbReference>
<dbReference type="Proteomes" id="UP001189429">
    <property type="component" value="Unassembled WGS sequence"/>
</dbReference>
<evidence type="ECO:0000256" key="1">
    <source>
        <dbReference type="ARBA" id="ARBA00008140"/>
    </source>
</evidence>
<comment type="caution">
    <text evidence="5">The sequence shown here is derived from an EMBL/GenBank/DDBJ whole genome shotgun (WGS) entry which is preliminary data.</text>
</comment>
<dbReference type="InterPro" id="IPR008580">
    <property type="entry name" value="PPPDE_dom"/>
</dbReference>
<name>A0ABN9Q2I4_9DINO</name>
<dbReference type="EMBL" id="CAUYUJ010002006">
    <property type="protein sequence ID" value="CAK0798749.1"/>
    <property type="molecule type" value="Genomic_DNA"/>
</dbReference>
<evidence type="ECO:0000313" key="5">
    <source>
        <dbReference type="EMBL" id="CAK0798749.1"/>
    </source>
</evidence>
<keyword evidence="2" id="KW-0645">Protease</keyword>
<feature type="domain" description="PPPDE" evidence="4">
    <location>
        <begin position="24"/>
        <end position="165"/>
    </location>
</feature>
<reference evidence="5" key="1">
    <citation type="submission" date="2023-10" db="EMBL/GenBank/DDBJ databases">
        <authorList>
            <person name="Chen Y."/>
            <person name="Shah S."/>
            <person name="Dougan E. K."/>
            <person name="Thang M."/>
            <person name="Chan C."/>
        </authorList>
    </citation>
    <scope>NUCLEOTIDE SEQUENCE [LARGE SCALE GENOMIC DNA]</scope>
</reference>
<dbReference type="PANTHER" id="PTHR12378">
    <property type="entry name" value="DESUMOYLATING ISOPEPTIDASE"/>
    <property type="match status" value="1"/>
</dbReference>
<keyword evidence="3" id="KW-0378">Hydrolase</keyword>
<proteinExistence type="inferred from homology"/>
<gene>
    <name evidence="5" type="ORF">PCOR1329_LOCUS7412</name>
</gene>
<dbReference type="InterPro" id="IPR042266">
    <property type="entry name" value="PPPDE_sf"/>
</dbReference>
<protein>
    <recommendedName>
        <fullName evidence="4">PPPDE domain-containing protein</fullName>
    </recommendedName>
</protein>
<evidence type="ECO:0000256" key="2">
    <source>
        <dbReference type="ARBA" id="ARBA00022670"/>
    </source>
</evidence>
<dbReference type="PANTHER" id="PTHR12378:SF7">
    <property type="entry name" value="DESUMOYLATING ISOPEPTIDASE 1"/>
    <property type="match status" value="1"/>
</dbReference>